<feature type="region of interest" description="Disordered" evidence="5">
    <location>
        <begin position="148"/>
        <end position="192"/>
    </location>
</feature>
<evidence type="ECO:0000313" key="8">
    <source>
        <dbReference type="Proteomes" id="UP001175261"/>
    </source>
</evidence>
<keyword evidence="8" id="KW-1185">Reference proteome</keyword>
<dbReference type="PANTHER" id="PTHR28235">
    <property type="entry name" value="PROTEIN FYV4, MITOCHONDRIAL"/>
    <property type="match status" value="1"/>
</dbReference>
<comment type="similarity">
    <text evidence="2">Belongs to the mitochondrion-specific ribosomal protein mS41 family.</text>
</comment>
<gene>
    <name evidence="7" type="ORF">NLU13_1716</name>
</gene>
<dbReference type="Pfam" id="PF09597">
    <property type="entry name" value="SAM_Ribosomal_mS41"/>
    <property type="match status" value="1"/>
</dbReference>
<dbReference type="GO" id="GO:0005739">
    <property type="term" value="C:mitochondrion"/>
    <property type="evidence" value="ECO:0007669"/>
    <property type="project" value="UniProtKB-SubCell"/>
</dbReference>
<sequence length="263" mass="29960">MRLQCFRQPLRQFAQQVAYPPVGAVRSLHKTRPAHEIPKPIPFVPDVNTFLTLIGRGLNKHASKFPTWESLWSVTGPQLQELGIEPAGKRKYLLEWMHRYRRGSLGPGGDFRFVNDGQALLRVALSPKWPHKQRLVVNVPFEPQAIEADTTEEAGQVDAKEQEQAGEEAADKEVEKEEIQADEPAPDSYPRPRLYKVRGLRSIAGPYAIPVKQGSIVKVTEGMWEHKEGRKIDGGERRRAEVRFKRRSAERRAEREAEMLGNM</sequence>
<organism evidence="7 8">
    <name type="scientific">Sarocladium strictum</name>
    <name type="common">Black bundle disease fungus</name>
    <name type="synonym">Acremonium strictum</name>
    <dbReference type="NCBI Taxonomy" id="5046"/>
    <lineage>
        <taxon>Eukaryota</taxon>
        <taxon>Fungi</taxon>
        <taxon>Dikarya</taxon>
        <taxon>Ascomycota</taxon>
        <taxon>Pezizomycotina</taxon>
        <taxon>Sordariomycetes</taxon>
        <taxon>Hypocreomycetidae</taxon>
        <taxon>Hypocreales</taxon>
        <taxon>Sarocladiaceae</taxon>
        <taxon>Sarocladium</taxon>
    </lineage>
</organism>
<accession>A0AA39GS94</accession>
<name>A0AA39GS94_SARSR</name>
<dbReference type="SUPFAM" id="SSF47769">
    <property type="entry name" value="SAM/Pointed domain"/>
    <property type="match status" value="1"/>
</dbReference>
<dbReference type="AlphaFoldDB" id="A0AA39GS94"/>
<protein>
    <recommendedName>
        <fullName evidence="4">Small ribosomal subunit protein mS41</fullName>
    </recommendedName>
</protein>
<evidence type="ECO:0000313" key="7">
    <source>
        <dbReference type="EMBL" id="KAK0392219.1"/>
    </source>
</evidence>
<dbReference type="InterPro" id="IPR019083">
    <property type="entry name" value="SAM_Ribosomal_mS41"/>
</dbReference>
<dbReference type="InterPro" id="IPR013761">
    <property type="entry name" value="SAM/pointed_sf"/>
</dbReference>
<comment type="caution">
    <text evidence="7">The sequence shown here is derived from an EMBL/GenBank/DDBJ whole genome shotgun (WGS) entry which is preliminary data.</text>
</comment>
<dbReference type="PANTHER" id="PTHR28235:SF1">
    <property type="entry name" value="SMALL RIBOSOMAL SUBUNIT PROTEIN MS41"/>
    <property type="match status" value="1"/>
</dbReference>
<reference evidence="7" key="1">
    <citation type="submission" date="2022-10" db="EMBL/GenBank/DDBJ databases">
        <title>Determination and structural analysis of whole genome sequence of Sarocladium strictum F4-1.</title>
        <authorList>
            <person name="Hu L."/>
            <person name="Jiang Y."/>
        </authorList>
    </citation>
    <scope>NUCLEOTIDE SEQUENCE</scope>
    <source>
        <strain evidence="7">F4-1</strain>
    </source>
</reference>
<dbReference type="Proteomes" id="UP001175261">
    <property type="component" value="Unassembled WGS sequence"/>
</dbReference>
<feature type="domain" description="Small ribosomal subunit protein mS41 SAM" evidence="6">
    <location>
        <begin position="47"/>
        <end position="103"/>
    </location>
</feature>
<dbReference type="InterPro" id="IPR039603">
    <property type="entry name" value="Ribosomal_mS41"/>
</dbReference>
<dbReference type="EMBL" id="JAPDFR010000001">
    <property type="protein sequence ID" value="KAK0392219.1"/>
    <property type="molecule type" value="Genomic_DNA"/>
</dbReference>
<evidence type="ECO:0000256" key="5">
    <source>
        <dbReference type="SAM" id="MobiDB-lite"/>
    </source>
</evidence>
<evidence type="ECO:0000256" key="3">
    <source>
        <dbReference type="ARBA" id="ARBA00023128"/>
    </source>
</evidence>
<evidence type="ECO:0000256" key="4">
    <source>
        <dbReference type="ARBA" id="ARBA00035129"/>
    </source>
</evidence>
<evidence type="ECO:0000259" key="6">
    <source>
        <dbReference type="SMART" id="SM01238"/>
    </source>
</evidence>
<comment type="subcellular location">
    <subcellularLocation>
        <location evidence="1">Mitochondrion</location>
    </subcellularLocation>
</comment>
<evidence type="ECO:0000256" key="1">
    <source>
        <dbReference type="ARBA" id="ARBA00004173"/>
    </source>
</evidence>
<keyword evidence="3" id="KW-0496">Mitochondrion</keyword>
<feature type="compositionally biased region" description="Basic and acidic residues" evidence="5">
    <location>
        <begin position="158"/>
        <end position="179"/>
    </location>
</feature>
<proteinExistence type="inferred from homology"/>
<evidence type="ECO:0000256" key="2">
    <source>
        <dbReference type="ARBA" id="ARBA00010492"/>
    </source>
</evidence>
<dbReference type="SMART" id="SM01238">
    <property type="entry name" value="IGR"/>
    <property type="match status" value="1"/>
</dbReference>